<organism evidence="1 2">
    <name type="scientific">Canavalia gladiata</name>
    <name type="common">Sword bean</name>
    <name type="synonym">Dolichos gladiatus</name>
    <dbReference type="NCBI Taxonomy" id="3824"/>
    <lineage>
        <taxon>Eukaryota</taxon>
        <taxon>Viridiplantae</taxon>
        <taxon>Streptophyta</taxon>
        <taxon>Embryophyta</taxon>
        <taxon>Tracheophyta</taxon>
        <taxon>Spermatophyta</taxon>
        <taxon>Magnoliopsida</taxon>
        <taxon>eudicotyledons</taxon>
        <taxon>Gunneridae</taxon>
        <taxon>Pentapetalae</taxon>
        <taxon>rosids</taxon>
        <taxon>fabids</taxon>
        <taxon>Fabales</taxon>
        <taxon>Fabaceae</taxon>
        <taxon>Papilionoideae</taxon>
        <taxon>50 kb inversion clade</taxon>
        <taxon>NPAAA clade</taxon>
        <taxon>indigoferoid/millettioid clade</taxon>
        <taxon>Phaseoleae</taxon>
        <taxon>Canavalia</taxon>
    </lineage>
</organism>
<dbReference type="EMBL" id="JAYMYQ010000004">
    <property type="protein sequence ID" value="KAK7340101.1"/>
    <property type="molecule type" value="Genomic_DNA"/>
</dbReference>
<gene>
    <name evidence="1" type="ORF">VNO77_20795</name>
</gene>
<sequence length="72" mass="8094">MTCDSGTQAGNNAYTHISSIPHRIHHILGRKKKKKERKEREKAKNENLVHRDTNIPCFSATTTATIATTTSF</sequence>
<keyword evidence="2" id="KW-1185">Reference proteome</keyword>
<evidence type="ECO:0000313" key="1">
    <source>
        <dbReference type="EMBL" id="KAK7340101.1"/>
    </source>
</evidence>
<name>A0AAN9QMS9_CANGL</name>
<protein>
    <submittedName>
        <fullName evidence="1">Uncharacterized protein</fullName>
    </submittedName>
</protein>
<dbReference type="Proteomes" id="UP001367508">
    <property type="component" value="Unassembled WGS sequence"/>
</dbReference>
<reference evidence="1 2" key="1">
    <citation type="submission" date="2024-01" db="EMBL/GenBank/DDBJ databases">
        <title>The genomes of 5 underutilized Papilionoideae crops provide insights into root nodulation and disease resistanc.</title>
        <authorList>
            <person name="Jiang F."/>
        </authorList>
    </citation>
    <scope>NUCLEOTIDE SEQUENCE [LARGE SCALE GENOMIC DNA]</scope>
    <source>
        <strain evidence="1">LVBAO_FW01</strain>
        <tissue evidence="1">Leaves</tissue>
    </source>
</reference>
<evidence type="ECO:0000313" key="2">
    <source>
        <dbReference type="Proteomes" id="UP001367508"/>
    </source>
</evidence>
<comment type="caution">
    <text evidence="1">The sequence shown here is derived from an EMBL/GenBank/DDBJ whole genome shotgun (WGS) entry which is preliminary data.</text>
</comment>
<accession>A0AAN9QMS9</accession>
<proteinExistence type="predicted"/>
<dbReference type="AlphaFoldDB" id="A0AAN9QMS9"/>